<dbReference type="Proteomes" id="UP001311232">
    <property type="component" value="Unassembled WGS sequence"/>
</dbReference>
<proteinExistence type="predicted"/>
<keyword evidence="1" id="KW-0472">Membrane</keyword>
<keyword evidence="1" id="KW-0812">Transmembrane</keyword>
<feature type="transmembrane region" description="Helical" evidence="1">
    <location>
        <begin position="73"/>
        <end position="92"/>
    </location>
</feature>
<protein>
    <submittedName>
        <fullName evidence="2">Uncharacterized protein</fullName>
    </submittedName>
</protein>
<comment type="caution">
    <text evidence="2">The sequence shown here is derived from an EMBL/GenBank/DDBJ whole genome shotgun (WGS) entry which is preliminary data.</text>
</comment>
<organism evidence="2 3">
    <name type="scientific">Crenichthys baileyi</name>
    <name type="common">White River springfish</name>
    <dbReference type="NCBI Taxonomy" id="28760"/>
    <lineage>
        <taxon>Eukaryota</taxon>
        <taxon>Metazoa</taxon>
        <taxon>Chordata</taxon>
        <taxon>Craniata</taxon>
        <taxon>Vertebrata</taxon>
        <taxon>Euteleostomi</taxon>
        <taxon>Actinopterygii</taxon>
        <taxon>Neopterygii</taxon>
        <taxon>Teleostei</taxon>
        <taxon>Neoteleostei</taxon>
        <taxon>Acanthomorphata</taxon>
        <taxon>Ovalentaria</taxon>
        <taxon>Atherinomorphae</taxon>
        <taxon>Cyprinodontiformes</taxon>
        <taxon>Goodeidae</taxon>
        <taxon>Crenichthys</taxon>
    </lineage>
</organism>
<evidence type="ECO:0000256" key="1">
    <source>
        <dbReference type="SAM" id="Phobius"/>
    </source>
</evidence>
<evidence type="ECO:0000313" key="3">
    <source>
        <dbReference type="Proteomes" id="UP001311232"/>
    </source>
</evidence>
<dbReference type="EMBL" id="JAHHUM010001158">
    <property type="protein sequence ID" value="KAK5614549.1"/>
    <property type="molecule type" value="Genomic_DNA"/>
</dbReference>
<sequence length="116" mass="12944">MLYRTLLLKNPDQAPAGSPLSGSLSSPARTQFNLQRSAYSDHRSSWWILRRGLPGSPDSFAISLVDLVFPAHLLRFFSVWLALIIIGSRILAINFLNRLLFSECSSACGLSRPLKR</sequence>
<accession>A0AAV9RZL0</accession>
<reference evidence="2 3" key="1">
    <citation type="submission" date="2021-06" db="EMBL/GenBank/DDBJ databases">
        <authorList>
            <person name="Palmer J.M."/>
        </authorList>
    </citation>
    <scope>NUCLEOTIDE SEQUENCE [LARGE SCALE GENOMIC DNA]</scope>
    <source>
        <strain evidence="2 3">MEX-2019</strain>
        <tissue evidence="2">Muscle</tissue>
    </source>
</reference>
<keyword evidence="1" id="KW-1133">Transmembrane helix</keyword>
<name>A0AAV9RZL0_9TELE</name>
<keyword evidence="3" id="KW-1185">Reference proteome</keyword>
<dbReference type="AlphaFoldDB" id="A0AAV9RZL0"/>
<evidence type="ECO:0000313" key="2">
    <source>
        <dbReference type="EMBL" id="KAK5614549.1"/>
    </source>
</evidence>
<gene>
    <name evidence="2" type="ORF">CRENBAI_018503</name>
</gene>